<dbReference type="EC" id="2.4.1.17" evidence="3"/>
<dbReference type="WBParaSite" id="EVEC_0000827701-mRNA-1">
    <property type="protein sequence ID" value="EVEC_0000827701-mRNA-1"/>
    <property type="gene ID" value="EVEC_0000827701"/>
</dbReference>
<dbReference type="InterPro" id="IPR002213">
    <property type="entry name" value="UDP_glucos_trans"/>
</dbReference>
<keyword evidence="4 11" id="KW-0328">Glycosyltransferase</keyword>
<evidence type="ECO:0000256" key="2">
    <source>
        <dbReference type="ARBA" id="ARBA00009995"/>
    </source>
</evidence>
<evidence type="ECO:0000256" key="1">
    <source>
        <dbReference type="ARBA" id="ARBA00004167"/>
    </source>
</evidence>
<comment type="catalytic activity">
    <reaction evidence="10">
        <text>glucuronate acceptor + UDP-alpha-D-glucuronate = acceptor beta-D-glucuronoside + UDP + H(+)</text>
        <dbReference type="Rhea" id="RHEA:21032"/>
        <dbReference type="ChEBI" id="CHEBI:15378"/>
        <dbReference type="ChEBI" id="CHEBI:58052"/>
        <dbReference type="ChEBI" id="CHEBI:58223"/>
        <dbReference type="ChEBI" id="CHEBI:132367"/>
        <dbReference type="ChEBI" id="CHEBI:132368"/>
        <dbReference type="EC" id="2.4.1.17"/>
    </reaction>
</comment>
<evidence type="ECO:0000313" key="16">
    <source>
        <dbReference type="WBParaSite" id="EVEC_0000827701-mRNA-1"/>
    </source>
</evidence>
<feature type="signal peptide" evidence="13">
    <location>
        <begin position="1"/>
        <end position="20"/>
    </location>
</feature>
<comment type="similarity">
    <text evidence="2 11">Belongs to the UDP-glycosyltransferase family.</text>
</comment>
<accession>A0A0N4VCI0</accession>
<dbReference type="SUPFAM" id="SSF53756">
    <property type="entry name" value="UDP-Glycosyltransferase/glycogen phosphorylase"/>
    <property type="match status" value="1"/>
</dbReference>
<comment type="subcellular location">
    <subcellularLocation>
        <location evidence="1">Membrane</location>
        <topology evidence="1">Single-pass membrane protein</topology>
    </subcellularLocation>
</comment>
<evidence type="ECO:0000256" key="3">
    <source>
        <dbReference type="ARBA" id="ARBA00012544"/>
    </source>
</evidence>
<feature type="chain" id="PRO_5043122821" description="glucuronosyltransferase" evidence="13">
    <location>
        <begin position="21"/>
        <end position="559"/>
    </location>
</feature>
<evidence type="ECO:0000256" key="9">
    <source>
        <dbReference type="ARBA" id="ARBA00023136"/>
    </source>
</evidence>
<keyword evidence="6 12" id="KW-0812">Transmembrane</keyword>
<keyword evidence="5 11" id="KW-0808">Transferase</keyword>
<keyword evidence="15" id="KW-1185">Reference proteome</keyword>
<dbReference type="Pfam" id="PF00201">
    <property type="entry name" value="UDPGT"/>
    <property type="match status" value="1"/>
</dbReference>
<evidence type="ECO:0000256" key="13">
    <source>
        <dbReference type="SAM" id="SignalP"/>
    </source>
</evidence>
<dbReference type="PROSITE" id="PS00375">
    <property type="entry name" value="UDPGT"/>
    <property type="match status" value="1"/>
</dbReference>
<dbReference type="PANTHER" id="PTHR48043:SF23">
    <property type="entry name" value="UDP-GLUCURONOSYLTRANSFERASE"/>
    <property type="match status" value="1"/>
</dbReference>
<evidence type="ECO:0000313" key="14">
    <source>
        <dbReference type="EMBL" id="VDD93010.1"/>
    </source>
</evidence>
<dbReference type="InterPro" id="IPR035595">
    <property type="entry name" value="UDP_glycos_trans_CS"/>
</dbReference>
<dbReference type="CDD" id="cd03784">
    <property type="entry name" value="GT1_Gtf-like"/>
    <property type="match status" value="1"/>
</dbReference>
<dbReference type="PANTHER" id="PTHR48043">
    <property type="entry name" value="EG:EG0003.4 PROTEIN-RELATED"/>
    <property type="match status" value="1"/>
</dbReference>
<evidence type="ECO:0000256" key="7">
    <source>
        <dbReference type="ARBA" id="ARBA00022729"/>
    </source>
</evidence>
<protein>
    <recommendedName>
        <fullName evidence="3">glucuronosyltransferase</fullName>
        <ecNumber evidence="3">2.4.1.17</ecNumber>
    </recommendedName>
</protein>
<keyword evidence="9 12" id="KW-0472">Membrane</keyword>
<feature type="transmembrane region" description="Helical" evidence="12">
    <location>
        <begin position="518"/>
        <end position="545"/>
    </location>
</feature>
<reference evidence="14 15" key="2">
    <citation type="submission" date="2018-10" db="EMBL/GenBank/DDBJ databases">
        <authorList>
            <consortium name="Pathogen Informatics"/>
        </authorList>
    </citation>
    <scope>NUCLEOTIDE SEQUENCE [LARGE SCALE GENOMIC DNA]</scope>
</reference>
<reference evidence="16" key="1">
    <citation type="submission" date="2017-02" db="UniProtKB">
        <authorList>
            <consortium name="WormBaseParasite"/>
        </authorList>
    </citation>
    <scope>IDENTIFICATION</scope>
</reference>
<evidence type="ECO:0000256" key="12">
    <source>
        <dbReference type="SAM" id="Phobius"/>
    </source>
</evidence>
<dbReference type="OrthoDB" id="5835829at2759"/>
<dbReference type="GO" id="GO:0016020">
    <property type="term" value="C:membrane"/>
    <property type="evidence" value="ECO:0007669"/>
    <property type="project" value="UniProtKB-SubCell"/>
</dbReference>
<dbReference type="FunFam" id="3.40.50.2000:FF:000038">
    <property type="entry name" value="UDP-GlucuronosylTransferase"/>
    <property type="match status" value="1"/>
</dbReference>
<gene>
    <name evidence="14" type="ORF">EVEC_LOCUS7761</name>
</gene>
<dbReference type="STRING" id="51028.A0A0N4VCI0"/>
<dbReference type="GO" id="GO:0015020">
    <property type="term" value="F:glucuronosyltransferase activity"/>
    <property type="evidence" value="ECO:0007669"/>
    <property type="project" value="UniProtKB-EC"/>
</dbReference>
<organism evidence="16">
    <name type="scientific">Enterobius vermicularis</name>
    <name type="common">Human pinworm</name>
    <dbReference type="NCBI Taxonomy" id="51028"/>
    <lineage>
        <taxon>Eukaryota</taxon>
        <taxon>Metazoa</taxon>
        <taxon>Ecdysozoa</taxon>
        <taxon>Nematoda</taxon>
        <taxon>Chromadorea</taxon>
        <taxon>Rhabditida</taxon>
        <taxon>Spirurina</taxon>
        <taxon>Oxyuridomorpha</taxon>
        <taxon>Oxyuroidea</taxon>
        <taxon>Oxyuridae</taxon>
        <taxon>Enterobius</taxon>
    </lineage>
</organism>
<evidence type="ECO:0000256" key="4">
    <source>
        <dbReference type="ARBA" id="ARBA00022676"/>
    </source>
</evidence>
<dbReference type="EMBL" id="UXUI01009076">
    <property type="protein sequence ID" value="VDD93010.1"/>
    <property type="molecule type" value="Genomic_DNA"/>
</dbReference>
<keyword evidence="7 13" id="KW-0732">Signal</keyword>
<dbReference type="AlphaFoldDB" id="A0A0N4VCI0"/>
<dbReference type="Gene3D" id="3.40.50.2000">
    <property type="entry name" value="Glycogen Phosphorylase B"/>
    <property type="match status" value="1"/>
</dbReference>
<evidence type="ECO:0000256" key="8">
    <source>
        <dbReference type="ARBA" id="ARBA00022989"/>
    </source>
</evidence>
<keyword evidence="8 12" id="KW-1133">Transmembrane helix</keyword>
<evidence type="ECO:0000256" key="10">
    <source>
        <dbReference type="ARBA" id="ARBA00047475"/>
    </source>
</evidence>
<evidence type="ECO:0000256" key="6">
    <source>
        <dbReference type="ARBA" id="ARBA00022692"/>
    </source>
</evidence>
<name>A0A0N4VCI0_ENTVE</name>
<proteinExistence type="inferred from homology"/>
<evidence type="ECO:0000313" key="15">
    <source>
        <dbReference type="Proteomes" id="UP000274131"/>
    </source>
</evidence>
<dbReference type="Proteomes" id="UP000274131">
    <property type="component" value="Unassembled WGS sequence"/>
</dbReference>
<sequence>MTHKIWLLLASLVLLPAAISFRILSYSPQFSPSHVKFIGNIADFLVQAGHNVYASVIFTPPSKEAAKTFGDRQFRKLMWDKNFGFLAMLQKGESMKQAFTTTCEKVLLQKKLLETLKNEKFDLLITELFDVCAFGALSIVAVNDQLTSPSKNISNFECQISNFNYNNRLVEVLEIPAHIITSASALMDNVASFVGVPLFFSSAAAFYTTFESANTTVAPFADRMTYKERFINFLMTQGFVYYFGSVVSAEEKLFKKFYGQNFPSLYVRLLLSKFDIIAQSTFVLTNGEPLIEYPRPITQKVIEIAGLSHPQVKPLDEVWEKVLTARDRAVLVSFGTNVESCDMPQKVKKIFLDLFSSFPDVTFIWKYEADDLPLDKYKNLVTAKWLPQNDILGHKNLVAFVTHGGINSIVETISIGKPMVVVPIFADQFRNGKMIQRYGTGLVVSKQEMLDEDRLFQALKEILSNNRYSKKAERLAKMIRKKPMSSKELLIKHVEFAAEFGRIPLWDPVGRTMPFYQFYLLDIIIPLILVLLLLSVAILFCLYKVTRKLLCAEKKVKSE</sequence>
<evidence type="ECO:0000256" key="11">
    <source>
        <dbReference type="RuleBase" id="RU003718"/>
    </source>
</evidence>
<dbReference type="InterPro" id="IPR050271">
    <property type="entry name" value="UDP-glycosyltransferase"/>
</dbReference>
<evidence type="ECO:0000256" key="5">
    <source>
        <dbReference type="ARBA" id="ARBA00022679"/>
    </source>
</evidence>